<organism evidence="1 2">
    <name type="scientific">Rubus argutus</name>
    <name type="common">Southern blackberry</name>
    <dbReference type="NCBI Taxonomy" id="59490"/>
    <lineage>
        <taxon>Eukaryota</taxon>
        <taxon>Viridiplantae</taxon>
        <taxon>Streptophyta</taxon>
        <taxon>Embryophyta</taxon>
        <taxon>Tracheophyta</taxon>
        <taxon>Spermatophyta</taxon>
        <taxon>Magnoliopsida</taxon>
        <taxon>eudicotyledons</taxon>
        <taxon>Gunneridae</taxon>
        <taxon>Pentapetalae</taxon>
        <taxon>rosids</taxon>
        <taxon>fabids</taxon>
        <taxon>Rosales</taxon>
        <taxon>Rosaceae</taxon>
        <taxon>Rosoideae</taxon>
        <taxon>Rosoideae incertae sedis</taxon>
        <taxon>Rubus</taxon>
    </lineage>
</organism>
<dbReference type="AlphaFoldDB" id="A0AAW1YGG2"/>
<accession>A0AAW1YGG2</accession>
<dbReference type="EMBL" id="JBEDUW010000001">
    <property type="protein sequence ID" value="KAK9948203.1"/>
    <property type="molecule type" value="Genomic_DNA"/>
</dbReference>
<reference evidence="1 2" key="1">
    <citation type="journal article" date="2023" name="G3 (Bethesda)">
        <title>A chromosome-length genome assembly and annotation of blackberry (Rubus argutus, cv. 'Hillquist').</title>
        <authorList>
            <person name="Bruna T."/>
            <person name="Aryal R."/>
            <person name="Dudchenko O."/>
            <person name="Sargent D.J."/>
            <person name="Mead D."/>
            <person name="Buti M."/>
            <person name="Cavallini A."/>
            <person name="Hytonen T."/>
            <person name="Andres J."/>
            <person name="Pham M."/>
            <person name="Weisz D."/>
            <person name="Mascagni F."/>
            <person name="Usai G."/>
            <person name="Natali L."/>
            <person name="Bassil N."/>
            <person name="Fernandez G.E."/>
            <person name="Lomsadze A."/>
            <person name="Armour M."/>
            <person name="Olukolu B."/>
            <person name="Poorten T."/>
            <person name="Britton C."/>
            <person name="Davik J."/>
            <person name="Ashrafi H."/>
            <person name="Aiden E.L."/>
            <person name="Borodovsky M."/>
            <person name="Worthington M."/>
        </authorList>
    </citation>
    <scope>NUCLEOTIDE SEQUENCE [LARGE SCALE GENOMIC DNA]</scope>
    <source>
        <strain evidence="1">PI 553951</strain>
    </source>
</reference>
<comment type="caution">
    <text evidence="1">The sequence shown here is derived from an EMBL/GenBank/DDBJ whole genome shotgun (WGS) entry which is preliminary data.</text>
</comment>
<evidence type="ECO:0000313" key="2">
    <source>
        <dbReference type="Proteomes" id="UP001457282"/>
    </source>
</evidence>
<proteinExistence type="predicted"/>
<evidence type="ECO:0000313" key="1">
    <source>
        <dbReference type="EMBL" id="KAK9948203.1"/>
    </source>
</evidence>
<dbReference type="Proteomes" id="UP001457282">
    <property type="component" value="Unassembled WGS sequence"/>
</dbReference>
<dbReference type="PANTHER" id="PTHR34190">
    <property type="entry name" value="EXPRESSED PROTEIN"/>
    <property type="match status" value="1"/>
</dbReference>
<name>A0AAW1YGG2_RUBAR</name>
<gene>
    <name evidence="1" type="ORF">M0R45_003790</name>
</gene>
<protein>
    <submittedName>
        <fullName evidence="1">Uncharacterized protein</fullName>
    </submittedName>
</protein>
<sequence length="167" mass="19016">MTSKTGSSMPILQRLDRLDRLLQFLEEKHCLSSKHSSSSCSFPACESSEPAQDLESYKTLSSAIEEVNRKGTLMERVAMLENRVLQLSHEMDVENALSSSCSSILVSDQKFEQEKQDSLINGDYNSPKTCIRKPQGYRKAGRRGVRRTSIVSIIQLREWLRWPRMGC</sequence>
<keyword evidence="2" id="KW-1185">Reference proteome</keyword>
<dbReference type="PANTHER" id="PTHR34190:SF10">
    <property type="entry name" value="TERNARY COMPLEX FACTOR MIP1 LEUCINE-ZIPPER DOMAIN-CONTAINING PROTEIN"/>
    <property type="match status" value="1"/>
</dbReference>